<dbReference type="GO" id="GO:0005829">
    <property type="term" value="C:cytosol"/>
    <property type="evidence" value="ECO:0007669"/>
    <property type="project" value="TreeGrafter"/>
</dbReference>
<dbReference type="PANTHER" id="PTHR45663:SF11">
    <property type="entry name" value="GEO12009P1"/>
    <property type="match status" value="1"/>
</dbReference>
<feature type="site" description="Contributes to redox potential value" evidence="8">
    <location>
        <position position="31"/>
    </location>
</feature>
<organism evidence="11 12">
    <name type="scientific">Sulfurimonas marina</name>
    <dbReference type="NCBI Taxonomy" id="2590551"/>
    <lineage>
        <taxon>Bacteria</taxon>
        <taxon>Pseudomonadati</taxon>
        <taxon>Campylobacterota</taxon>
        <taxon>Epsilonproteobacteria</taxon>
        <taxon>Campylobacterales</taxon>
        <taxon>Sulfurimonadaceae</taxon>
        <taxon>Sulfurimonas</taxon>
    </lineage>
</organism>
<dbReference type="GO" id="GO:0045454">
    <property type="term" value="P:cell redox homeostasis"/>
    <property type="evidence" value="ECO:0007669"/>
    <property type="project" value="TreeGrafter"/>
</dbReference>
<evidence type="ECO:0000313" key="11">
    <source>
        <dbReference type="EMBL" id="QOP41954.1"/>
    </source>
</evidence>
<evidence type="ECO:0000256" key="6">
    <source>
        <dbReference type="NCBIfam" id="TIGR01068"/>
    </source>
</evidence>
<dbReference type="RefSeq" id="WP_193113275.1">
    <property type="nucleotide sequence ID" value="NZ_CP041165.1"/>
</dbReference>
<evidence type="ECO:0000256" key="5">
    <source>
        <dbReference type="ARBA" id="ARBA00023284"/>
    </source>
</evidence>
<evidence type="ECO:0000259" key="10">
    <source>
        <dbReference type="PROSITE" id="PS51352"/>
    </source>
</evidence>
<feature type="active site" description="Nucleophile" evidence="8">
    <location>
        <position position="33"/>
    </location>
</feature>
<dbReference type="PROSITE" id="PS00194">
    <property type="entry name" value="THIOREDOXIN_1"/>
    <property type="match status" value="1"/>
</dbReference>
<reference evidence="11 12" key="1">
    <citation type="submission" date="2019-06" db="EMBL/GenBank/DDBJ databases">
        <title>Sulfurimonas gotlandica sp. nov., a chemoautotrophic and psychrotolerant epsilonproteobacterium isolated from a pelagic redoxcline, and an emended description of the genus Sulfurimonas.</title>
        <authorList>
            <person name="Wang S."/>
            <person name="Jiang L."/>
            <person name="Shao Z."/>
        </authorList>
    </citation>
    <scope>NUCLEOTIDE SEQUENCE [LARGE SCALE GENOMIC DNA]</scope>
    <source>
        <strain evidence="11 12">B2</strain>
    </source>
</reference>
<dbReference type="PRINTS" id="PR00421">
    <property type="entry name" value="THIOREDOXIN"/>
</dbReference>
<feature type="site" description="Deprotonates C-terminal active site Cys" evidence="8">
    <location>
        <position position="24"/>
    </location>
</feature>
<keyword evidence="3" id="KW-0249">Electron transport</keyword>
<dbReference type="FunFam" id="3.40.30.10:FF:000001">
    <property type="entry name" value="Thioredoxin"/>
    <property type="match status" value="1"/>
</dbReference>
<evidence type="ECO:0000256" key="3">
    <source>
        <dbReference type="ARBA" id="ARBA00022982"/>
    </source>
</evidence>
<evidence type="ECO:0000256" key="2">
    <source>
        <dbReference type="ARBA" id="ARBA00022448"/>
    </source>
</evidence>
<accession>A0A7M1AX06</accession>
<keyword evidence="5 9" id="KW-0676">Redox-active center</keyword>
<comment type="similarity">
    <text evidence="1 7">Belongs to the thioredoxin family.</text>
</comment>
<evidence type="ECO:0000256" key="7">
    <source>
        <dbReference type="PIRNR" id="PIRNR000077"/>
    </source>
</evidence>
<dbReference type="PIRSF" id="PIRSF000077">
    <property type="entry name" value="Thioredoxin"/>
    <property type="match status" value="1"/>
</dbReference>
<dbReference type="SUPFAM" id="SSF52833">
    <property type="entry name" value="Thioredoxin-like"/>
    <property type="match status" value="1"/>
</dbReference>
<name>A0A7M1AX06_9BACT</name>
<gene>
    <name evidence="11" type="primary">trxA</name>
    <name evidence="11" type="ORF">FJR03_09490</name>
</gene>
<feature type="domain" description="Thioredoxin" evidence="10">
    <location>
        <begin position="1"/>
        <end position="105"/>
    </location>
</feature>
<dbReference type="NCBIfam" id="TIGR01068">
    <property type="entry name" value="thioredoxin"/>
    <property type="match status" value="1"/>
</dbReference>
<proteinExistence type="inferred from homology"/>
<dbReference type="PROSITE" id="PS51352">
    <property type="entry name" value="THIOREDOXIN_2"/>
    <property type="match status" value="1"/>
</dbReference>
<dbReference type="GO" id="GO:0015035">
    <property type="term" value="F:protein-disulfide reductase activity"/>
    <property type="evidence" value="ECO:0007669"/>
    <property type="project" value="UniProtKB-UniRule"/>
</dbReference>
<sequence>MGKYIELTGADFESTVAEGVTLVDFWAPWCGPCRMIAPIIEELAEEFDGKAKICKVNTDEEQDIAVKFGIRSIPTILFFKDGEMVEQMVGAASKQAFADKLNSLL</sequence>
<evidence type="ECO:0000256" key="4">
    <source>
        <dbReference type="ARBA" id="ARBA00023157"/>
    </source>
</evidence>
<evidence type="ECO:0000256" key="1">
    <source>
        <dbReference type="ARBA" id="ARBA00008987"/>
    </source>
</evidence>
<dbReference type="InterPro" id="IPR017937">
    <property type="entry name" value="Thioredoxin_CS"/>
</dbReference>
<dbReference type="Gene3D" id="3.40.30.10">
    <property type="entry name" value="Glutaredoxin"/>
    <property type="match status" value="1"/>
</dbReference>
<keyword evidence="2" id="KW-0813">Transport</keyword>
<dbReference type="Proteomes" id="UP000593910">
    <property type="component" value="Chromosome"/>
</dbReference>
<dbReference type="CDD" id="cd02947">
    <property type="entry name" value="TRX_family"/>
    <property type="match status" value="1"/>
</dbReference>
<dbReference type="PANTHER" id="PTHR45663">
    <property type="entry name" value="GEO12009P1"/>
    <property type="match status" value="1"/>
</dbReference>
<dbReference type="AlphaFoldDB" id="A0A7M1AX06"/>
<dbReference type="InterPro" id="IPR013766">
    <property type="entry name" value="Thioredoxin_domain"/>
</dbReference>
<evidence type="ECO:0000313" key="12">
    <source>
        <dbReference type="Proteomes" id="UP000593910"/>
    </source>
</evidence>
<keyword evidence="4 9" id="KW-1015">Disulfide bond</keyword>
<protein>
    <recommendedName>
        <fullName evidence="6 7">Thioredoxin</fullName>
    </recommendedName>
</protein>
<keyword evidence="12" id="KW-1185">Reference proteome</keyword>
<feature type="active site" description="Nucleophile" evidence="8">
    <location>
        <position position="30"/>
    </location>
</feature>
<dbReference type="EMBL" id="CP041165">
    <property type="protein sequence ID" value="QOP41954.1"/>
    <property type="molecule type" value="Genomic_DNA"/>
</dbReference>
<feature type="site" description="Contributes to redox potential value" evidence="8">
    <location>
        <position position="32"/>
    </location>
</feature>
<dbReference type="Pfam" id="PF00085">
    <property type="entry name" value="Thioredoxin"/>
    <property type="match status" value="1"/>
</dbReference>
<evidence type="ECO:0000256" key="9">
    <source>
        <dbReference type="PIRSR" id="PIRSR000077-4"/>
    </source>
</evidence>
<dbReference type="InterPro" id="IPR005746">
    <property type="entry name" value="Thioredoxin"/>
</dbReference>
<evidence type="ECO:0000256" key="8">
    <source>
        <dbReference type="PIRSR" id="PIRSR000077-1"/>
    </source>
</evidence>
<dbReference type="InterPro" id="IPR036249">
    <property type="entry name" value="Thioredoxin-like_sf"/>
</dbReference>
<feature type="disulfide bond" description="Redox-active" evidence="9">
    <location>
        <begin position="30"/>
        <end position="33"/>
    </location>
</feature>
<dbReference type="KEGG" id="smax:FJR03_09490"/>